<evidence type="ECO:0000259" key="2">
    <source>
        <dbReference type="Pfam" id="PF00892"/>
    </source>
</evidence>
<accession>A0ABW4EJA0</accession>
<reference evidence="4" key="1">
    <citation type="journal article" date="2019" name="Int. J. Syst. Evol. Microbiol.">
        <title>The Global Catalogue of Microorganisms (GCM) 10K type strain sequencing project: providing services to taxonomists for standard genome sequencing and annotation.</title>
        <authorList>
            <consortium name="The Broad Institute Genomics Platform"/>
            <consortium name="The Broad Institute Genome Sequencing Center for Infectious Disease"/>
            <person name="Wu L."/>
            <person name="Ma J."/>
        </authorList>
    </citation>
    <scope>NUCLEOTIDE SEQUENCE [LARGE SCALE GENOMIC DNA]</scope>
    <source>
        <strain evidence="4">CGMCC 1.12477</strain>
    </source>
</reference>
<comment type="caution">
    <text evidence="3">The sequence shown here is derived from an EMBL/GenBank/DDBJ whole genome shotgun (WGS) entry which is preliminary data.</text>
</comment>
<feature type="transmembrane region" description="Helical" evidence="1">
    <location>
        <begin position="104"/>
        <end position="121"/>
    </location>
</feature>
<dbReference type="Proteomes" id="UP001597186">
    <property type="component" value="Unassembled WGS sequence"/>
</dbReference>
<feature type="transmembrane region" description="Helical" evidence="1">
    <location>
        <begin position="80"/>
        <end position="98"/>
    </location>
</feature>
<feature type="transmembrane region" description="Helical" evidence="1">
    <location>
        <begin position="182"/>
        <end position="202"/>
    </location>
</feature>
<keyword evidence="1" id="KW-0472">Membrane</keyword>
<dbReference type="PANTHER" id="PTHR22911">
    <property type="entry name" value="ACYL-MALONYL CONDENSING ENZYME-RELATED"/>
    <property type="match status" value="1"/>
</dbReference>
<evidence type="ECO:0000313" key="4">
    <source>
        <dbReference type="Proteomes" id="UP001597186"/>
    </source>
</evidence>
<feature type="transmembrane region" description="Helical" evidence="1">
    <location>
        <begin position="214"/>
        <end position="233"/>
    </location>
</feature>
<protein>
    <submittedName>
        <fullName evidence="3">DMT family transporter</fullName>
    </submittedName>
</protein>
<evidence type="ECO:0000313" key="3">
    <source>
        <dbReference type="EMBL" id="MFD1511485.1"/>
    </source>
</evidence>
<name>A0ABW4EJA0_9RHOB</name>
<proteinExistence type="predicted"/>
<dbReference type="InterPro" id="IPR037185">
    <property type="entry name" value="EmrE-like"/>
</dbReference>
<dbReference type="Gene3D" id="1.10.3730.20">
    <property type="match status" value="1"/>
</dbReference>
<keyword evidence="1" id="KW-1133">Transmembrane helix</keyword>
<feature type="transmembrane region" description="Helical" evidence="1">
    <location>
        <begin position="128"/>
        <end position="145"/>
    </location>
</feature>
<feature type="transmembrane region" description="Helical" evidence="1">
    <location>
        <begin position="151"/>
        <end position="170"/>
    </location>
</feature>
<keyword evidence="4" id="KW-1185">Reference proteome</keyword>
<feature type="domain" description="EamA" evidence="2">
    <location>
        <begin position="11"/>
        <end position="144"/>
    </location>
</feature>
<feature type="transmembrane region" description="Helical" evidence="1">
    <location>
        <begin position="245"/>
        <end position="261"/>
    </location>
</feature>
<dbReference type="InterPro" id="IPR000620">
    <property type="entry name" value="EamA_dom"/>
</dbReference>
<evidence type="ECO:0000256" key="1">
    <source>
        <dbReference type="SAM" id="Phobius"/>
    </source>
</evidence>
<keyword evidence="1" id="KW-0812">Transmembrane</keyword>
<organism evidence="3 4">
    <name type="scientific">Lacimonas salitolerans</name>
    <dbReference type="NCBI Taxonomy" id="1323750"/>
    <lineage>
        <taxon>Bacteria</taxon>
        <taxon>Pseudomonadati</taxon>
        <taxon>Pseudomonadota</taxon>
        <taxon>Alphaproteobacteria</taxon>
        <taxon>Rhodobacterales</taxon>
        <taxon>Paracoccaceae</taxon>
        <taxon>Lacimonas</taxon>
    </lineage>
</organism>
<dbReference type="RefSeq" id="WP_379918728.1">
    <property type="nucleotide sequence ID" value="NZ_JBHUDD010000159.1"/>
</dbReference>
<dbReference type="Pfam" id="PF00892">
    <property type="entry name" value="EamA"/>
    <property type="match status" value="1"/>
</dbReference>
<dbReference type="NCBIfam" id="TIGR04155">
    <property type="entry name" value="cyano_PEP"/>
    <property type="match status" value="1"/>
</dbReference>
<feature type="transmembrane region" description="Helical" evidence="1">
    <location>
        <begin position="267"/>
        <end position="285"/>
    </location>
</feature>
<dbReference type="EMBL" id="JBHUDD010000159">
    <property type="protein sequence ID" value="MFD1511485.1"/>
    <property type="molecule type" value="Genomic_DNA"/>
</dbReference>
<sequence>MTAAGLSDNFKGALLMMASMAAFTLNDTFVKMLAGTLPLFQLLFLRGLLTTVMVGVLAWRMGAFARAIPRRDWRLVALRLVAEVGAAYFFLTALFNMPLANVTAILQSLPLIVTLAATLVFKEPLGWRRMGAILIGLVGVMLIVRPGTEGFTLYSLYALIAVCFVTMRDLSTRKLSAETPSLLVTFLTSGAVMAFFGLGSVLDEWAALDLNAALLVLAASVMVIGGYLSSIMVMRVGEIAFVTPFRYTGLIWALVLGWLVFGDWPEPLTLLGAAIVVGMGIFTLYREGQLVRRGRLKA</sequence>
<feature type="transmembrane region" description="Helical" evidence="1">
    <location>
        <begin position="39"/>
        <end position="59"/>
    </location>
</feature>
<dbReference type="SUPFAM" id="SSF103481">
    <property type="entry name" value="Multidrug resistance efflux transporter EmrE"/>
    <property type="match status" value="2"/>
</dbReference>
<dbReference type="PANTHER" id="PTHR22911:SF103">
    <property type="entry name" value="BLR2811 PROTEIN"/>
    <property type="match status" value="1"/>
</dbReference>
<gene>
    <name evidence="3" type="ORF">ACFTOW_19040</name>
</gene>
<dbReference type="InterPro" id="IPR026374">
    <property type="entry name" value="Cyano_PEP"/>
</dbReference>